<dbReference type="Pfam" id="PF13730">
    <property type="entry name" value="HTH_36"/>
    <property type="match status" value="1"/>
</dbReference>
<proteinExistence type="predicted"/>
<name>A0ABW2R6T0_9BURK</name>
<evidence type="ECO:0000313" key="2">
    <source>
        <dbReference type="EMBL" id="MFC7433302.1"/>
    </source>
</evidence>
<sequence length="285" mass="30508">MNLVWDHYPAGGSELLALLALADWSNDTGVCFPSMAAIATKTRLSRSQAQRVVHGLINDGFVSVLENSMGGAPGMTRRYRLNIEKLTGSAGATGRMDATPTGRTDATGSAGATGRMDATPTGRTDATGSAGATGRMDAADGSHGCGETGRMGATQTVIEPSVTTKESGKPAAAGIADPCPHLQIIDAYHRLLPMGRQVREWTPARASVLRSRWREKQARQSLAWWERFFSYVARSAFLTGQASTPGRRPFELSLDWLVKSENMAKVIEGAYHDAEDVAQEETTHA</sequence>
<accession>A0ABW2R6T0</accession>
<reference evidence="3" key="1">
    <citation type="journal article" date="2019" name="Int. J. Syst. Evol. Microbiol.">
        <title>The Global Catalogue of Microorganisms (GCM) 10K type strain sequencing project: providing services to taxonomists for standard genome sequencing and annotation.</title>
        <authorList>
            <consortium name="The Broad Institute Genomics Platform"/>
            <consortium name="The Broad Institute Genome Sequencing Center for Infectious Disease"/>
            <person name="Wu L."/>
            <person name="Ma J."/>
        </authorList>
    </citation>
    <scope>NUCLEOTIDE SEQUENCE [LARGE SCALE GENOMIC DNA]</scope>
    <source>
        <strain evidence="3">CCUG 54518</strain>
    </source>
</reference>
<keyword evidence="3" id="KW-1185">Reference proteome</keyword>
<protein>
    <submittedName>
        <fullName evidence="2">Helix-turn-helix domain-containing protein</fullName>
    </submittedName>
</protein>
<comment type="caution">
    <text evidence="2">The sequence shown here is derived from an EMBL/GenBank/DDBJ whole genome shotgun (WGS) entry which is preliminary data.</text>
</comment>
<dbReference type="Proteomes" id="UP001596495">
    <property type="component" value="Unassembled WGS sequence"/>
</dbReference>
<dbReference type="EMBL" id="JBHTBX010000001">
    <property type="protein sequence ID" value="MFC7433302.1"/>
    <property type="molecule type" value="Genomic_DNA"/>
</dbReference>
<feature type="region of interest" description="Disordered" evidence="1">
    <location>
        <begin position="90"/>
        <end position="150"/>
    </location>
</feature>
<evidence type="ECO:0000256" key="1">
    <source>
        <dbReference type="SAM" id="MobiDB-lite"/>
    </source>
</evidence>
<gene>
    <name evidence="2" type="ORF">ACFQNJ_02115</name>
</gene>
<organism evidence="2 3">
    <name type="scientific">Hydrogenophaga bisanensis</name>
    <dbReference type="NCBI Taxonomy" id="439611"/>
    <lineage>
        <taxon>Bacteria</taxon>
        <taxon>Pseudomonadati</taxon>
        <taxon>Pseudomonadota</taxon>
        <taxon>Betaproteobacteria</taxon>
        <taxon>Burkholderiales</taxon>
        <taxon>Comamonadaceae</taxon>
        <taxon>Hydrogenophaga</taxon>
    </lineage>
</organism>
<dbReference type="InterPro" id="IPR036388">
    <property type="entry name" value="WH-like_DNA-bd_sf"/>
</dbReference>
<evidence type="ECO:0000313" key="3">
    <source>
        <dbReference type="Proteomes" id="UP001596495"/>
    </source>
</evidence>
<dbReference type="Gene3D" id="1.10.10.10">
    <property type="entry name" value="Winged helix-like DNA-binding domain superfamily/Winged helix DNA-binding domain"/>
    <property type="match status" value="1"/>
</dbReference>